<keyword evidence="8 12" id="KW-0472">Membrane</keyword>
<evidence type="ECO:0000259" key="14">
    <source>
        <dbReference type="PROSITE" id="PS51328"/>
    </source>
</evidence>
<evidence type="ECO:0000256" key="5">
    <source>
        <dbReference type="ARBA" id="ARBA00022734"/>
    </source>
</evidence>
<dbReference type="eggNOG" id="KOG3839">
    <property type="taxonomic scope" value="Eukaryota"/>
</dbReference>
<evidence type="ECO:0000256" key="6">
    <source>
        <dbReference type="ARBA" id="ARBA00022989"/>
    </source>
</evidence>
<evidence type="ECO:0000256" key="8">
    <source>
        <dbReference type="ARBA" id="ARBA00023136"/>
    </source>
</evidence>
<dbReference type="EMBL" id="KB096324">
    <property type="protein sequence ID" value="ESO06378.1"/>
    <property type="molecule type" value="Genomic_DNA"/>
</dbReference>
<keyword evidence="3" id="KW-0479">Metal-binding</keyword>
<evidence type="ECO:0000313" key="17">
    <source>
        <dbReference type="Proteomes" id="UP000015101"/>
    </source>
</evidence>
<dbReference type="EnsemblMetazoa" id="HelroT184928">
    <property type="protein sequence ID" value="HelroP184928"/>
    <property type="gene ID" value="HelroG184928"/>
</dbReference>
<dbReference type="EMBL" id="AMQM01000618">
    <property type="status" value="NOT_ANNOTATED_CDS"/>
    <property type="molecule type" value="Genomic_DNA"/>
</dbReference>
<feature type="signal peptide" evidence="13">
    <location>
        <begin position="1"/>
        <end position="25"/>
    </location>
</feature>
<dbReference type="GO" id="GO:0000139">
    <property type="term" value="C:Golgi membrane"/>
    <property type="evidence" value="ECO:0000318"/>
    <property type="project" value="GO_Central"/>
</dbReference>
<dbReference type="Gene3D" id="2.60.120.200">
    <property type="match status" value="1"/>
</dbReference>
<dbReference type="GO" id="GO:0005537">
    <property type="term" value="F:D-mannose binding"/>
    <property type="evidence" value="ECO:0000318"/>
    <property type="project" value="GO_Central"/>
</dbReference>
<dbReference type="Proteomes" id="UP000015101">
    <property type="component" value="Unassembled WGS sequence"/>
</dbReference>
<dbReference type="STRING" id="6412.T1FM62"/>
<evidence type="ECO:0000256" key="1">
    <source>
        <dbReference type="ARBA" id="ARBA00004194"/>
    </source>
</evidence>
<keyword evidence="2 12" id="KW-0812">Transmembrane</keyword>
<evidence type="ECO:0000256" key="7">
    <source>
        <dbReference type="ARBA" id="ARBA00023034"/>
    </source>
</evidence>
<dbReference type="HOGENOM" id="CLU_041093_0_0_1"/>
<sequence length="327" mass="37358">MLLSFWSTIFCLVLSTILLIALVNSDANSNKNYLRKEHSLMKPYKDDRWNLLGSAMFLNNYVRLTPDQQSRKGAVWNSVPCRTINWELHVHFKVHGAGTDLAGDGFAIWYVRDAMKLGPVFGSIDNFYGLGIFFDTYSNYHEKHKHGFPYISVMVNNGSLHYDHDSDGTGTEVAGCEAHFRNLKVETFIAIRYENNKLTISLDIDGKNTWRTCLKVDNILLPTGLFFGASAATGGLSDNHDLITFKMYDVGTAEHEDEDEINGRMAIVPSLEGFEYEDFTKTEKVVKESWSFLFILFVIFMVVVCLVLAAVGIYYFYESRQNKKRFY</sequence>
<evidence type="ECO:0000256" key="11">
    <source>
        <dbReference type="ARBA" id="ARBA00046288"/>
    </source>
</evidence>
<keyword evidence="7" id="KW-0333">Golgi apparatus</keyword>
<dbReference type="PROSITE" id="PS51328">
    <property type="entry name" value="L_LECTIN_LIKE"/>
    <property type="match status" value="1"/>
</dbReference>
<evidence type="ECO:0000313" key="15">
    <source>
        <dbReference type="EMBL" id="ESO06378.1"/>
    </source>
</evidence>
<dbReference type="GO" id="GO:0006888">
    <property type="term" value="P:endoplasmic reticulum to Golgi vesicle-mediated transport"/>
    <property type="evidence" value="ECO:0000318"/>
    <property type="project" value="GO_Central"/>
</dbReference>
<evidence type="ECO:0000256" key="12">
    <source>
        <dbReference type="SAM" id="Phobius"/>
    </source>
</evidence>
<dbReference type="OrthoDB" id="270293at2759"/>
<keyword evidence="6 12" id="KW-1133">Transmembrane helix</keyword>
<comment type="subcellular location">
    <subcellularLocation>
        <location evidence="11">Endomembrane system</location>
        <topology evidence="11">Single-pass type I membrane protein</topology>
    </subcellularLocation>
    <subcellularLocation>
        <location evidence="1">Golgi apparatus membrane</location>
        <topology evidence="1">Single-pass membrane protein</topology>
    </subcellularLocation>
</comment>
<dbReference type="GO" id="GO:0046872">
    <property type="term" value="F:metal ion binding"/>
    <property type="evidence" value="ECO:0007669"/>
    <property type="project" value="UniProtKB-KW"/>
</dbReference>
<gene>
    <name evidence="16" type="primary">20209911</name>
    <name evidence="15" type="ORF">HELRODRAFT_184928</name>
</gene>
<proteinExistence type="predicted"/>
<accession>T1FM62</accession>
<evidence type="ECO:0000256" key="10">
    <source>
        <dbReference type="ARBA" id="ARBA00023180"/>
    </source>
</evidence>
<dbReference type="GO" id="GO:0005789">
    <property type="term" value="C:endoplasmic reticulum membrane"/>
    <property type="evidence" value="ECO:0000318"/>
    <property type="project" value="GO_Central"/>
</dbReference>
<keyword evidence="4 13" id="KW-0732">Signal</keyword>
<evidence type="ECO:0000256" key="9">
    <source>
        <dbReference type="ARBA" id="ARBA00023157"/>
    </source>
</evidence>
<dbReference type="RefSeq" id="XP_009015746.1">
    <property type="nucleotide sequence ID" value="XM_009017498.1"/>
</dbReference>
<feature type="transmembrane region" description="Helical" evidence="12">
    <location>
        <begin position="290"/>
        <end position="317"/>
    </location>
</feature>
<dbReference type="InterPro" id="IPR051136">
    <property type="entry name" value="Intracellular_Lectin-GPT"/>
</dbReference>
<organism evidence="16 17">
    <name type="scientific">Helobdella robusta</name>
    <name type="common">Californian leech</name>
    <dbReference type="NCBI Taxonomy" id="6412"/>
    <lineage>
        <taxon>Eukaryota</taxon>
        <taxon>Metazoa</taxon>
        <taxon>Spiralia</taxon>
        <taxon>Lophotrochozoa</taxon>
        <taxon>Annelida</taxon>
        <taxon>Clitellata</taxon>
        <taxon>Hirudinea</taxon>
        <taxon>Rhynchobdellida</taxon>
        <taxon>Glossiphoniidae</taxon>
        <taxon>Helobdella</taxon>
    </lineage>
</organism>
<keyword evidence="5" id="KW-0430">Lectin</keyword>
<dbReference type="GeneID" id="20209911"/>
<evidence type="ECO:0000256" key="13">
    <source>
        <dbReference type="SAM" id="SignalP"/>
    </source>
</evidence>
<dbReference type="PANTHER" id="PTHR12223:SF45">
    <property type="entry name" value="RE50040P"/>
    <property type="match status" value="1"/>
</dbReference>
<dbReference type="InterPro" id="IPR005052">
    <property type="entry name" value="Lectin_leg"/>
</dbReference>
<evidence type="ECO:0000313" key="16">
    <source>
        <dbReference type="EnsemblMetazoa" id="HelroP184928"/>
    </source>
</evidence>
<feature type="domain" description="L-type lectin-like" evidence="14">
    <location>
        <begin position="26"/>
        <end position="250"/>
    </location>
</feature>
<keyword evidence="17" id="KW-1185">Reference proteome</keyword>
<dbReference type="SUPFAM" id="SSF49899">
    <property type="entry name" value="Concanavalin A-like lectins/glucanases"/>
    <property type="match status" value="1"/>
</dbReference>
<dbReference type="GO" id="GO:0005793">
    <property type="term" value="C:endoplasmic reticulum-Golgi intermediate compartment"/>
    <property type="evidence" value="ECO:0000318"/>
    <property type="project" value="GO_Central"/>
</dbReference>
<dbReference type="Pfam" id="PF03388">
    <property type="entry name" value="Lectin_leg-like"/>
    <property type="match status" value="1"/>
</dbReference>
<keyword evidence="9" id="KW-1015">Disulfide bond</keyword>
<dbReference type="FunFam" id="2.60.120.200:FF:000017">
    <property type="entry name" value="Vesicular integral-membrane protein VIP36"/>
    <property type="match status" value="1"/>
</dbReference>
<dbReference type="CTD" id="20209911"/>
<dbReference type="AlphaFoldDB" id="T1FM62"/>
<dbReference type="OMA" id="RTINWEL"/>
<dbReference type="InParanoid" id="T1FM62"/>
<keyword evidence="10" id="KW-0325">Glycoprotein</keyword>
<reference evidence="17" key="1">
    <citation type="submission" date="2012-12" db="EMBL/GenBank/DDBJ databases">
        <authorList>
            <person name="Hellsten U."/>
            <person name="Grimwood J."/>
            <person name="Chapman J.A."/>
            <person name="Shapiro H."/>
            <person name="Aerts A."/>
            <person name="Otillar R.P."/>
            <person name="Terry A.Y."/>
            <person name="Boore J.L."/>
            <person name="Simakov O."/>
            <person name="Marletaz F."/>
            <person name="Cho S.-J."/>
            <person name="Edsinger-Gonzales E."/>
            <person name="Havlak P."/>
            <person name="Kuo D.-H."/>
            <person name="Larsson T."/>
            <person name="Lv J."/>
            <person name="Arendt D."/>
            <person name="Savage R."/>
            <person name="Osoegawa K."/>
            <person name="de Jong P."/>
            <person name="Lindberg D.R."/>
            <person name="Seaver E.C."/>
            <person name="Weisblat D.A."/>
            <person name="Putnam N.H."/>
            <person name="Grigoriev I.V."/>
            <person name="Rokhsar D.S."/>
        </authorList>
    </citation>
    <scope>NUCLEOTIDE SEQUENCE</scope>
</reference>
<dbReference type="KEGG" id="hro:HELRODRAFT_184928"/>
<dbReference type="PANTHER" id="PTHR12223">
    <property type="entry name" value="VESICULAR MANNOSE-BINDING LECTIN"/>
    <property type="match status" value="1"/>
</dbReference>
<dbReference type="GO" id="GO:0030134">
    <property type="term" value="C:COPII-coated ER to Golgi transport vesicle"/>
    <property type="evidence" value="ECO:0000318"/>
    <property type="project" value="GO_Central"/>
</dbReference>
<dbReference type="InterPro" id="IPR013320">
    <property type="entry name" value="ConA-like_dom_sf"/>
</dbReference>
<evidence type="ECO:0000256" key="2">
    <source>
        <dbReference type="ARBA" id="ARBA00022692"/>
    </source>
</evidence>
<evidence type="ECO:0000256" key="4">
    <source>
        <dbReference type="ARBA" id="ARBA00022729"/>
    </source>
</evidence>
<reference evidence="15 17" key="2">
    <citation type="journal article" date="2013" name="Nature">
        <title>Insights into bilaterian evolution from three spiralian genomes.</title>
        <authorList>
            <person name="Simakov O."/>
            <person name="Marletaz F."/>
            <person name="Cho S.J."/>
            <person name="Edsinger-Gonzales E."/>
            <person name="Havlak P."/>
            <person name="Hellsten U."/>
            <person name="Kuo D.H."/>
            <person name="Larsson T."/>
            <person name="Lv J."/>
            <person name="Arendt D."/>
            <person name="Savage R."/>
            <person name="Osoegawa K."/>
            <person name="de Jong P."/>
            <person name="Grimwood J."/>
            <person name="Chapman J.A."/>
            <person name="Shapiro H."/>
            <person name="Aerts A."/>
            <person name="Otillar R.P."/>
            <person name="Terry A.Y."/>
            <person name="Boore J.L."/>
            <person name="Grigoriev I.V."/>
            <person name="Lindberg D.R."/>
            <person name="Seaver E.C."/>
            <person name="Weisblat D.A."/>
            <person name="Putnam N.H."/>
            <person name="Rokhsar D.S."/>
        </authorList>
    </citation>
    <scope>NUCLEOTIDE SEQUENCE</scope>
</reference>
<reference evidence="16" key="3">
    <citation type="submission" date="2015-06" db="UniProtKB">
        <authorList>
            <consortium name="EnsemblMetazoa"/>
        </authorList>
    </citation>
    <scope>IDENTIFICATION</scope>
</reference>
<evidence type="ECO:0000256" key="3">
    <source>
        <dbReference type="ARBA" id="ARBA00022723"/>
    </source>
</evidence>
<protein>
    <recommendedName>
        <fullName evidence="14">L-type lectin-like domain-containing protein</fullName>
    </recommendedName>
</protein>
<name>T1FM62_HELRO</name>
<feature type="chain" id="PRO_5010980753" description="L-type lectin-like domain-containing protein" evidence="13">
    <location>
        <begin position="26"/>
        <end position="327"/>
    </location>
</feature>